<sequence length="609" mass="66661">MVGSMFALILGLALLGLAVWLLLRAKDSDATGADGADGNEGNRGYGEYSGYNGDWSTDEGYEDGSFEGDSEGEPEGNEWLEDEDGEWSEADDEEWSAAWEGPQFDSWSEGDDEYGEEYGYEDEPGEYTAEYPAENADDDLDESPAEGWAEDWEEEPSEDWSEAEPVEEEGAVSPAPTPASAPASAMAAFGFPRRRRRQWAADNGFEYTKEDGEVARDWPIAILGDQRRGVPTLREVVSGFVDGHQVHIGDVGSSTLMAMRRVEESPVQVLYSADGAQPAGMRRTDLLDQPPFAAYTTDVRALDRMLDARVEDSLAALSQVARDVAWGQNWTVVRISRKLDFNVWQEILPRLRSLVDAAMVLPPAQTSAPLEMLAADQLRPLPGGPLQVNTADPVNQEEIEEQAAETSSRRAAYLQAVPDGAADDAGGAGSDATASAAADSNLAQDSTARAEEAAAHAEVPNPERPDITRPAEPVTFPSRTHTRWEGGDPDSFNSFAVGDYDDPAEDDDLHAGRRRRRDGGIPRLGEDPEHMSSHNSQYAQVIRVEAEEATIFEEFEETKSTAVRLSPVTQRRRSGGRHRAPEARHARPEPIEPIEYETVDGEVVEDDQQ</sequence>
<evidence type="ECO:0000313" key="2">
    <source>
        <dbReference type="EMBL" id="MCZ9289959.1"/>
    </source>
</evidence>
<dbReference type="RefSeq" id="WP_269944611.1">
    <property type="nucleotide sequence ID" value="NZ_JAKMUT010000005.1"/>
</dbReference>
<proteinExistence type="predicted"/>
<feature type="compositionally biased region" description="Low complexity" evidence="1">
    <location>
        <begin position="420"/>
        <end position="440"/>
    </location>
</feature>
<feature type="compositionally biased region" description="Basic and acidic residues" evidence="1">
    <location>
        <begin position="579"/>
        <end position="590"/>
    </location>
</feature>
<feature type="compositionally biased region" description="Low complexity" evidence="1">
    <location>
        <begin position="171"/>
        <end position="184"/>
    </location>
</feature>
<feature type="compositionally biased region" description="Basic and acidic residues" evidence="1">
    <location>
        <begin position="518"/>
        <end position="532"/>
    </location>
</feature>
<feature type="compositionally biased region" description="Acidic residues" evidence="1">
    <location>
        <begin position="592"/>
        <end position="609"/>
    </location>
</feature>
<protein>
    <recommendedName>
        <fullName evidence="4">Secreted protein</fullName>
    </recommendedName>
</protein>
<feature type="compositionally biased region" description="Basic and acidic residues" evidence="1">
    <location>
        <begin position="448"/>
        <end position="469"/>
    </location>
</feature>
<reference evidence="2" key="1">
    <citation type="submission" date="2022-02" db="EMBL/GenBank/DDBJ databases">
        <title>Corynebacterium sp. from urogenital microbiome.</title>
        <authorList>
            <person name="Cappelli E.A."/>
            <person name="Ribeiro T.G."/>
            <person name="Peixe L."/>
        </authorList>
    </citation>
    <scope>NUCLEOTIDE SEQUENCE</scope>
    <source>
        <strain evidence="2">C8Ua_174</strain>
    </source>
</reference>
<evidence type="ECO:0000256" key="1">
    <source>
        <dbReference type="SAM" id="MobiDB-lite"/>
    </source>
</evidence>
<feature type="compositionally biased region" description="Acidic residues" evidence="1">
    <location>
        <begin position="56"/>
        <end position="95"/>
    </location>
</feature>
<dbReference type="InterPro" id="IPR049726">
    <property type="entry name" value="TtfA-like_core"/>
</dbReference>
<feature type="compositionally biased region" description="Acidic residues" evidence="1">
    <location>
        <begin position="135"/>
        <end position="170"/>
    </location>
</feature>
<evidence type="ECO:0000313" key="3">
    <source>
        <dbReference type="Proteomes" id="UP001146469"/>
    </source>
</evidence>
<name>A0A9X3LL09_9CORY</name>
<accession>A0A9X3LL09</accession>
<feature type="region of interest" description="Disordered" evidence="1">
    <location>
        <begin position="563"/>
        <end position="609"/>
    </location>
</feature>
<organism evidence="2 3">
    <name type="scientific">Corynebacterium evansiae</name>
    <dbReference type="NCBI Taxonomy" id="2913499"/>
    <lineage>
        <taxon>Bacteria</taxon>
        <taxon>Bacillati</taxon>
        <taxon>Actinomycetota</taxon>
        <taxon>Actinomycetes</taxon>
        <taxon>Mycobacteriales</taxon>
        <taxon>Corynebacteriaceae</taxon>
        <taxon>Corynebacterium</taxon>
    </lineage>
</organism>
<dbReference type="EMBL" id="JAKMUT010000005">
    <property type="protein sequence ID" value="MCZ9289959.1"/>
    <property type="molecule type" value="Genomic_DNA"/>
</dbReference>
<keyword evidence="3" id="KW-1185">Reference proteome</keyword>
<feature type="region of interest" description="Disordered" evidence="1">
    <location>
        <begin position="420"/>
        <end position="539"/>
    </location>
</feature>
<dbReference type="AlphaFoldDB" id="A0A9X3LL09"/>
<feature type="region of interest" description="Disordered" evidence="1">
    <location>
        <begin position="30"/>
        <end position="184"/>
    </location>
</feature>
<dbReference type="Proteomes" id="UP001146469">
    <property type="component" value="Unassembled WGS sequence"/>
</dbReference>
<evidence type="ECO:0008006" key="4">
    <source>
        <dbReference type="Google" id="ProtNLM"/>
    </source>
</evidence>
<feature type="compositionally biased region" description="Acidic residues" evidence="1">
    <location>
        <begin position="108"/>
        <end position="125"/>
    </location>
</feature>
<feature type="compositionally biased region" description="Acidic residues" evidence="1">
    <location>
        <begin position="499"/>
        <end position="508"/>
    </location>
</feature>
<gene>
    <name evidence="2" type="ORF">L8V00_07055</name>
</gene>
<dbReference type="CDD" id="cd21904">
    <property type="entry name" value="TtfA-like"/>
    <property type="match status" value="1"/>
</dbReference>
<comment type="caution">
    <text evidence="2">The sequence shown here is derived from an EMBL/GenBank/DDBJ whole genome shotgun (WGS) entry which is preliminary data.</text>
</comment>